<gene>
    <name evidence="1" type="ORF">BAU08_10515</name>
</gene>
<accession>A0A193FWH9</accession>
<reference evidence="1 2" key="1">
    <citation type="submission" date="2016-06" db="EMBL/GenBank/DDBJ databases">
        <title>Complete genome sequences of Bordetella bronchialis and Bordetella flabilis.</title>
        <authorList>
            <person name="LiPuma J.J."/>
            <person name="Spilker T."/>
        </authorList>
    </citation>
    <scope>NUCLEOTIDE SEQUENCE [LARGE SCALE GENOMIC DNA]</scope>
    <source>
        <strain evidence="1 2">AU17976</strain>
    </source>
</reference>
<name>A0A193FWH9_9BORD</name>
<evidence type="ECO:0000313" key="2">
    <source>
        <dbReference type="Proteomes" id="UP000092213"/>
    </source>
</evidence>
<organism evidence="1 2">
    <name type="scientific">Bordetella bronchialis</name>
    <dbReference type="NCBI Taxonomy" id="463025"/>
    <lineage>
        <taxon>Bacteria</taxon>
        <taxon>Pseudomonadati</taxon>
        <taxon>Pseudomonadota</taxon>
        <taxon>Betaproteobacteria</taxon>
        <taxon>Burkholderiales</taxon>
        <taxon>Alcaligenaceae</taxon>
        <taxon>Bordetella</taxon>
    </lineage>
</organism>
<dbReference type="AlphaFoldDB" id="A0A193FWH9"/>
<proteinExistence type="predicted"/>
<dbReference type="EMBL" id="CP016171">
    <property type="protein sequence ID" value="ANN71708.1"/>
    <property type="molecule type" value="Genomic_DNA"/>
</dbReference>
<evidence type="ECO:0000313" key="1">
    <source>
        <dbReference type="EMBL" id="ANN71708.1"/>
    </source>
</evidence>
<dbReference type="Proteomes" id="UP000092213">
    <property type="component" value="Chromosome"/>
</dbReference>
<sequence length="70" mass="7973">MDLYFVTTIGFSVLAQNIKSTGAAMGALFIFEYQVAKTKYRWILGNSILEPTLIEFRVTSQGNGFWFDVR</sequence>
<protein>
    <submittedName>
        <fullName evidence="1">Uncharacterized protein</fullName>
    </submittedName>
</protein>